<reference evidence="5 6" key="1">
    <citation type="journal article" date="2018" name="J. Microbiol.">
        <title>Baekduia soli gen. nov., sp. nov., a novel bacterium isolated from the soil of Baekdu Mountain and proposal of a novel family name, Baekduiaceae fam. nov.</title>
        <authorList>
            <person name="An D.S."/>
            <person name="Siddiqi M.Z."/>
            <person name="Kim K.H."/>
            <person name="Yu H.S."/>
            <person name="Im W.T."/>
        </authorList>
    </citation>
    <scope>NUCLEOTIDE SEQUENCE [LARGE SCALE GENOMIC DNA]</scope>
    <source>
        <strain evidence="5 6">BR7-21</strain>
    </source>
</reference>
<protein>
    <submittedName>
        <fullName evidence="5">Long-chain fatty acid--CoA ligase</fullName>
    </submittedName>
</protein>
<dbReference type="Pfam" id="PF13193">
    <property type="entry name" value="AMP-binding_C"/>
    <property type="match status" value="1"/>
</dbReference>
<dbReference type="PANTHER" id="PTHR43201:SF5">
    <property type="entry name" value="MEDIUM-CHAIN ACYL-COA LIGASE ACSF2, MITOCHONDRIAL"/>
    <property type="match status" value="1"/>
</dbReference>
<evidence type="ECO:0000259" key="3">
    <source>
        <dbReference type="Pfam" id="PF00501"/>
    </source>
</evidence>
<keyword evidence="2 5" id="KW-0436">Ligase</keyword>
<accession>A0A5B8UBX3</accession>
<dbReference type="RefSeq" id="WP_146922841.1">
    <property type="nucleotide sequence ID" value="NZ_CP042430.1"/>
</dbReference>
<dbReference type="SUPFAM" id="SSF56801">
    <property type="entry name" value="Acetyl-CoA synthetase-like"/>
    <property type="match status" value="1"/>
</dbReference>
<dbReference type="KEGG" id="bsol:FSW04_23920"/>
<sequence length="460" mass="48769">MLARNRIEYLETYLACALRGAAVQALNWRLSPQELATILNASPPRAILVDPEFAGEVQALQRDVACEHWVAWDAEGGPSPFEDLVAAGAGADESRLGRAGGTDPFIVVYTGGSTGVSKGAVHTHATALGAMANNTVGEGVTPDDRFLLMGQMFHSPVVLAINYLTHGCPVVMANFEAGLVLRAIEDEAVTATMGIPTMFQNMLAVLAGGGPSMASLRHVQYGGSPTAESVTRELLEALGCDLLQCYGRTEELAITFLSPQDHVDAVNGRNAHRLQSCGREAWLTRVELLDADDRVIPRSSDEPGEVIAKSPATMVGYLGRPDLTAEATFGDGWLRTGDVGRFDADGYLYIVGRAKDMIISGGENIYPAQVELAIQRHAAVLEAAVVGVPDPLWGESVMAYVVLKPGVEAVAADIAAAVATHLGSYQKPKYVEFLAELPKTSAGKIAKPVLKQMALDAHPG</sequence>
<evidence type="ECO:0000313" key="5">
    <source>
        <dbReference type="EMBL" id="QEC50328.1"/>
    </source>
</evidence>
<dbReference type="EMBL" id="CP042430">
    <property type="protein sequence ID" value="QEC50328.1"/>
    <property type="molecule type" value="Genomic_DNA"/>
</dbReference>
<evidence type="ECO:0000256" key="2">
    <source>
        <dbReference type="ARBA" id="ARBA00022598"/>
    </source>
</evidence>
<evidence type="ECO:0000256" key="1">
    <source>
        <dbReference type="ARBA" id="ARBA00006432"/>
    </source>
</evidence>
<dbReference type="Pfam" id="PF00501">
    <property type="entry name" value="AMP-binding"/>
    <property type="match status" value="1"/>
</dbReference>
<dbReference type="Gene3D" id="3.40.50.12780">
    <property type="entry name" value="N-terminal domain of ligase-like"/>
    <property type="match status" value="1"/>
</dbReference>
<proteinExistence type="inferred from homology"/>
<comment type="similarity">
    <text evidence="1">Belongs to the ATP-dependent AMP-binding enzyme family.</text>
</comment>
<evidence type="ECO:0000313" key="6">
    <source>
        <dbReference type="Proteomes" id="UP000321805"/>
    </source>
</evidence>
<dbReference type="PANTHER" id="PTHR43201">
    <property type="entry name" value="ACYL-COA SYNTHETASE"/>
    <property type="match status" value="1"/>
</dbReference>
<keyword evidence="6" id="KW-1185">Reference proteome</keyword>
<dbReference type="PROSITE" id="PS00455">
    <property type="entry name" value="AMP_BINDING"/>
    <property type="match status" value="1"/>
</dbReference>
<name>A0A5B8UBX3_9ACTN</name>
<dbReference type="FunFam" id="3.30.300.30:FF:000008">
    <property type="entry name" value="2,3-dihydroxybenzoate-AMP ligase"/>
    <property type="match status" value="1"/>
</dbReference>
<feature type="domain" description="AMP-dependent synthetase/ligase" evidence="3">
    <location>
        <begin position="2"/>
        <end position="318"/>
    </location>
</feature>
<dbReference type="GO" id="GO:0031956">
    <property type="term" value="F:medium-chain fatty acid-CoA ligase activity"/>
    <property type="evidence" value="ECO:0007669"/>
    <property type="project" value="TreeGrafter"/>
</dbReference>
<feature type="domain" description="AMP-binding enzyme C-terminal" evidence="4">
    <location>
        <begin position="370"/>
        <end position="444"/>
    </location>
</feature>
<dbReference type="InterPro" id="IPR020845">
    <property type="entry name" value="AMP-binding_CS"/>
</dbReference>
<dbReference type="InterPro" id="IPR025110">
    <property type="entry name" value="AMP-bd_C"/>
</dbReference>
<dbReference type="OrthoDB" id="3172305at2"/>
<dbReference type="Gene3D" id="3.30.300.30">
    <property type="match status" value="1"/>
</dbReference>
<dbReference type="GO" id="GO:0006631">
    <property type="term" value="P:fatty acid metabolic process"/>
    <property type="evidence" value="ECO:0007669"/>
    <property type="project" value="TreeGrafter"/>
</dbReference>
<dbReference type="Proteomes" id="UP000321805">
    <property type="component" value="Chromosome"/>
</dbReference>
<dbReference type="InterPro" id="IPR045851">
    <property type="entry name" value="AMP-bd_C_sf"/>
</dbReference>
<dbReference type="InterPro" id="IPR000873">
    <property type="entry name" value="AMP-dep_synth/lig_dom"/>
</dbReference>
<evidence type="ECO:0000259" key="4">
    <source>
        <dbReference type="Pfam" id="PF13193"/>
    </source>
</evidence>
<dbReference type="AlphaFoldDB" id="A0A5B8UBX3"/>
<gene>
    <name evidence="5" type="ORF">FSW04_23920</name>
</gene>
<organism evidence="5 6">
    <name type="scientific">Baekduia soli</name>
    <dbReference type="NCBI Taxonomy" id="496014"/>
    <lineage>
        <taxon>Bacteria</taxon>
        <taxon>Bacillati</taxon>
        <taxon>Actinomycetota</taxon>
        <taxon>Thermoleophilia</taxon>
        <taxon>Solirubrobacterales</taxon>
        <taxon>Baekduiaceae</taxon>
        <taxon>Baekduia</taxon>
    </lineage>
</organism>
<dbReference type="InterPro" id="IPR042099">
    <property type="entry name" value="ANL_N_sf"/>
</dbReference>